<evidence type="ECO:0000313" key="3">
    <source>
        <dbReference type="Proteomes" id="UP001164733"/>
    </source>
</evidence>
<dbReference type="EMBL" id="CP086239">
    <property type="protein sequence ID" value="WAG59392.1"/>
    <property type="molecule type" value="Genomic_DNA"/>
</dbReference>
<sequence length="83" mass="9434">MLGLINIISIIIVIVLVITSRKCLEIVRVGTISKNLYYKEIHLYILISSLLLITGVILSGVTFFRMLTVFNCSYLSGYIEIFF</sequence>
<keyword evidence="1" id="KW-0472">Membrane</keyword>
<feature type="transmembrane region" description="Helical" evidence="1">
    <location>
        <begin position="6"/>
        <end position="24"/>
    </location>
</feature>
<proteinExistence type="predicted"/>
<evidence type="ECO:0000256" key="1">
    <source>
        <dbReference type="SAM" id="Phobius"/>
    </source>
</evidence>
<reference evidence="2" key="1">
    <citation type="submission" date="2021-11" db="EMBL/GenBank/DDBJ databases">
        <title>Clostridia strains as spoilage organisms.</title>
        <authorList>
            <person name="Wambui J."/>
            <person name="Stevens M.J.A."/>
            <person name="Stephan R."/>
        </authorList>
    </citation>
    <scope>NUCLEOTIDE SEQUENCE</scope>
    <source>
        <strain evidence="2">CF009</strain>
    </source>
</reference>
<dbReference type="Proteomes" id="UP001164733">
    <property type="component" value="Chromosome"/>
</dbReference>
<keyword evidence="1" id="KW-0812">Transmembrane</keyword>
<dbReference type="AlphaFoldDB" id="A0AA47I4L5"/>
<gene>
    <name evidence="2" type="ORF">LL038_17355</name>
</gene>
<dbReference type="RefSeq" id="WP_216127645.1">
    <property type="nucleotide sequence ID" value="NZ_CP086239.1"/>
</dbReference>
<keyword evidence="1" id="KW-1133">Transmembrane helix</keyword>
<organism evidence="2 3">
    <name type="scientific">Clostridium estertheticum</name>
    <dbReference type="NCBI Taxonomy" id="238834"/>
    <lineage>
        <taxon>Bacteria</taxon>
        <taxon>Bacillati</taxon>
        <taxon>Bacillota</taxon>
        <taxon>Clostridia</taxon>
        <taxon>Eubacteriales</taxon>
        <taxon>Clostridiaceae</taxon>
        <taxon>Clostridium</taxon>
    </lineage>
</organism>
<protein>
    <submittedName>
        <fullName evidence="2">Uncharacterized protein</fullName>
    </submittedName>
</protein>
<name>A0AA47I4L5_9CLOT</name>
<accession>A0AA47I4L5</accession>
<feature type="transmembrane region" description="Helical" evidence="1">
    <location>
        <begin position="44"/>
        <end position="67"/>
    </location>
</feature>
<evidence type="ECO:0000313" key="2">
    <source>
        <dbReference type="EMBL" id="WAG59392.1"/>
    </source>
</evidence>